<feature type="region of interest" description="Disordered" evidence="1">
    <location>
        <begin position="31"/>
        <end position="86"/>
    </location>
</feature>
<protein>
    <submittedName>
        <fullName evidence="2">Uncharacterized protein</fullName>
    </submittedName>
</protein>
<proteinExistence type="predicted"/>
<evidence type="ECO:0000313" key="3">
    <source>
        <dbReference type="Proteomes" id="UP001516400"/>
    </source>
</evidence>
<evidence type="ECO:0000313" key="2">
    <source>
        <dbReference type="EMBL" id="KAL3272531.1"/>
    </source>
</evidence>
<sequence>MNRGVMVTTLNKDSNQAIGRHFALLVPKQARQVKSNMKPPPTQRQLSATDFKDESRLSMNNNLKPMSPNPSTTSQTPPSSPLQPTHSKRLLQETLSKPRPFPMIVVPEKGYWVDDTEHNLQYDHRGNPVLPNASWRAKIETDDTAKCYRRFFVGRVSTFLSFVL</sequence>
<dbReference type="Proteomes" id="UP001516400">
    <property type="component" value="Unassembled WGS sequence"/>
</dbReference>
<dbReference type="EMBL" id="JABFTP020000062">
    <property type="protein sequence ID" value="KAL3272531.1"/>
    <property type="molecule type" value="Genomic_DNA"/>
</dbReference>
<gene>
    <name evidence="2" type="ORF">HHI36_014005</name>
</gene>
<accession>A0ABD2N2F7</accession>
<feature type="compositionally biased region" description="Low complexity" evidence="1">
    <location>
        <begin position="69"/>
        <end position="85"/>
    </location>
</feature>
<comment type="caution">
    <text evidence="2">The sequence shown here is derived from an EMBL/GenBank/DDBJ whole genome shotgun (WGS) entry which is preliminary data.</text>
</comment>
<dbReference type="AlphaFoldDB" id="A0ABD2N2F7"/>
<reference evidence="2 3" key="1">
    <citation type="journal article" date="2021" name="BMC Biol.">
        <title>Horizontally acquired antibacterial genes associated with adaptive radiation of ladybird beetles.</title>
        <authorList>
            <person name="Li H.S."/>
            <person name="Tang X.F."/>
            <person name="Huang Y.H."/>
            <person name="Xu Z.Y."/>
            <person name="Chen M.L."/>
            <person name="Du X.Y."/>
            <person name="Qiu B.Y."/>
            <person name="Chen P.T."/>
            <person name="Zhang W."/>
            <person name="Slipinski A."/>
            <person name="Escalona H.E."/>
            <person name="Waterhouse R.M."/>
            <person name="Zwick A."/>
            <person name="Pang H."/>
        </authorList>
    </citation>
    <scope>NUCLEOTIDE SEQUENCE [LARGE SCALE GENOMIC DNA]</scope>
    <source>
        <strain evidence="2">SYSU2018</strain>
    </source>
</reference>
<keyword evidence="3" id="KW-1185">Reference proteome</keyword>
<organism evidence="2 3">
    <name type="scientific">Cryptolaemus montrouzieri</name>
    <dbReference type="NCBI Taxonomy" id="559131"/>
    <lineage>
        <taxon>Eukaryota</taxon>
        <taxon>Metazoa</taxon>
        <taxon>Ecdysozoa</taxon>
        <taxon>Arthropoda</taxon>
        <taxon>Hexapoda</taxon>
        <taxon>Insecta</taxon>
        <taxon>Pterygota</taxon>
        <taxon>Neoptera</taxon>
        <taxon>Endopterygota</taxon>
        <taxon>Coleoptera</taxon>
        <taxon>Polyphaga</taxon>
        <taxon>Cucujiformia</taxon>
        <taxon>Coccinelloidea</taxon>
        <taxon>Coccinellidae</taxon>
        <taxon>Scymninae</taxon>
        <taxon>Scymnini</taxon>
        <taxon>Cryptolaemus</taxon>
    </lineage>
</organism>
<name>A0ABD2N2F7_9CUCU</name>
<evidence type="ECO:0000256" key="1">
    <source>
        <dbReference type="SAM" id="MobiDB-lite"/>
    </source>
</evidence>